<sequence length="333" mass="37157">MKPIKVHSLLHCRILCDDVLFQLKSNFSEVAFQIQSASTFSVVYNEFVGYFHLSDLHKIGGLTPLLGYLEHSNSKIRAKAAEVITTIVQNNPTSQNVVMAQHGLKSLDKIFTSDTDIVACTKALGAISSLIRNNKIATEEFIRDNGYEKLRDALTDENVRFQRKALNLMSYLLDVDKSRREFVLEAVSSSHLASSSDGGVREAVLSILLDMARDKSGSGKAAKKFSKEKEKYMKKVLQERVKRITEMSEEDLVAAKEEIRLVEELWRVCFCGPSPLVKKGIAVLDGENELSELPPDVASKHFEPPLRAWAAANMDSEKKDEAPLLIGPQKNSM</sequence>
<evidence type="ECO:0000313" key="2">
    <source>
        <dbReference type="Proteomes" id="UP000030748"/>
    </source>
</evidence>
<gene>
    <name evidence="1" type="ORF">MIMGU_mgv1a008476mg</name>
</gene>
<protein>
    <recommendedName>
        <fullName evidence="3">Condensin complex subunit 1 C-terminal domain-containing protein</fullName>
    </recommendedName>
</protein>
<dbReference type="InterPro" id="IPR011989">
    <property type="entry name" value="ARM-like"/>
</dbReference>
<dbReference type="SUPFAM" id="SSF48371">
    <property type="entry name" value="ARM repeat"/>
    <property type="match status" value="1"/>
</dbReference>
<dbReference type="InterPro" id="IPR016024">
    <property type="entry name" value="ARM-type_fold"/>
</dbReference>
<name>A0A022RS45_ERYGU</name>
<evidence type="ECO:0008006" key="3">
    <source>
        <dbReference type="Google" id="ProtNLM"/>
    </source>
</evidence>
<dbReference type="InterPro" id="IPR050693">
    <property type="entry name" value="Hsp70_NEF-Inhibitors"/>
</dbReference>
<dbReference type="EMBL" id="KI630319">
    <property type="protein sequence ID" value="EYU41750.1"/>
    <property type="molecule type" value="Genomic_DNA"/>
</dbReference>
<organism evidence="1 2">
    <name type="scientific">Erythranthe guttata</name>
    <name type="common">Yellow monkey flower</name>
    <name type="synonym">Mimulus guttatus</name>
    <dbReference type="NCBI Taxonomy" id="4155"/>
    <lineage>
        <taxon>Eukaryota</taxon>
        <taxon>Viridiplantae</taxon>
        <taxon>Streptophyta</taxon>
        <taxon>Embryophyta</taxon>
        <taxon>Tracheophyta</taxon>
        <taxon>Spermatophyta</taxon>
        <taxon>Magnoliopsida</taxon>
        <taxon>eudicotyledons</taxon>
        <taxon>Gunneridae</taxon>
        <taxon>Pentapetalae</taxon>
        <taxon>asterids</taxon>
        <taxon>lamiids</taxon>
        <taxon>Lamiales</taxon>
        <taxon>Phrymaceae</taxon>
        <taxon>Erythranthe</taxon>
    </lineage>
</organism>
<proteinExistence type="predicted"/>
<dbReference type="PANTHER" id="PTHR19316">
    <property type="entry name" value="PROTEIN FOLDING REGULATOR"/>
    <property type="match status" value="1"/>
</dbReference>
<dbReference type="Gene3D" id="1.25.10.10">
    <property type="entry name" value="Leucine-rich Repeat Variant"/>
    <property type="match status" value="1"/>
</dbReference>
<evidence type="ECO:0000313" key="1">
    <source>
        <dbReference type="EMBL" id="EYU41750.1"/>
    </source>
</evidence>
<dbReference type="PANTHER" id="PTHR19316:SF18">
    <property type="entry name" value="HSP70-BINDING PROTEIN 1"/>
    <property type="match status" value="1"/>
</dbReference>
<keyword evidence="2" id="KW-1185">Reference proteome</keyword>
<dbReference type="Proteomes" id="UP000030748">
    <property type="component" value="Unassembled WGS sequence"/>
</dbReference>
<dbReference type="AlphaFoldDB" id="A0A022RS45"/>
<reference evidence="1 2" key="1">
    <citation type="journal article" date="2013" name="Proc. Natl. Acad. Sci. U.S.A.">
        <title>Fine-scale variation in meiotic recombination in Mimulus inferred from population shotgun sequencing.</title>
        <authorList>
            <person name="Hellsten U."/>
            <person name="Wright K.M."/>
            <person name="Jenkins J."/>
            <person name="Shu S."/>
            <person name="Yuan Y."/>
            <person name="Wessler S.R."/>
            <person name="Schmutz J."/>
            <person name="Willis J.H."/>
            <person name="Rokhsar D.S."/>
        </authorList>
    </citation>
    <scope>NUCLEOTIDE SEQUENCE [LARGE SCALE GENOMIC DNA]</scope>
    <source>
        <strain evidence="2">cv. DUN x IM62</strain>
    </source>
</reference>
<accession>A0A022RS45</accession>